<evidence type="ECO:0000256" key="1">
    <source>
        <dbReference type="ARBA" id="ARBA00012386"/>
    </source>
</evidence>
<keyword evidence="4" id="KW-0819">tRNA processing</keyword>
<evidence type="ECO:0000256" key="5">
    <source>
        <dbReference type="ARBA" id="ARBA00034489"/>
    </source>
</evidence>
<dbReference type="InterPro" id="IPR005636">
    <property type="entry name" value="DTW"/>
</dbReference>
<dbReference type="Proteomes" id="UP001341840">
    <property type="component" value="Unassembled WGS sequence"/>
</dbReference>
<dbReference type="SMART" id="SM01144">
    <property type="entry name" value="DTW"/>
    <property type="match status" value="1"/>
</dbReference>
<keyword evidence="9" id="KW-1185">Reference proteome</keyword>
<keyword evidence="3" id="KW-0949">S-adenosyl-L-methionine</keyword>
<comment type="similarity">
    <text evidence="5">Belongs to the TDD superfamily. DTWD2 family.</text>
</comment>
<evidence type="ECO:0000256" key="6">
    <source>
        <dbReference type="ARBA" id="ARBA00048718"/>
    </source>
</evidence>
<gene>
    <name evidence="8" type="ORF">PIB30_005073</name>
</gene>
<comment type="catalytic activity">
    <reaction evidence="6">
        <text>a uridine in tRNA + S-adenosyl-L-methionine = a 3-[(3S)-3-amino-3-carboxypropyl]uridine in tRNA + S-methyl-5'-thioadenosine + H(+)</text>
        <dbReference type="Rhea" id="RHEA:62432"/>
        <dbReference type="Rhea" id="RHEA-COMP:13339"/>
        <dbReference type="Rhea" id="RHEA-COMP:16092"/>
        <dbReference type="ChEBI" id="CHEBI:15378"/>
        <dbReference type="ChEBI" id="CHEBI:17509"/>
        <dbReference type="ChEBI" id="CHEBI:59789"/>
        <dbReference type="ChEBI" id="CHEBI:65315"/>
        <dbReference type="ChEBI" id="CHEBI:82930"/>
        <dbReference type="EC" id="2.5.1.25"/>
    </reaction>
</comment>
<proteinExistence type="inferred from homology"/>
<feature type="domain" description="DTW" evidence="7">
    <location>
        <begin position="51"/>
        <end position="447"/>
    </location>
</feature>
<evidence type="ECO:0000256" key="3">
    <source>
        <dbReference type="ARBA" id="ARBA00022691"/>
    </source>
</evidence>
<dbReference type="Pfam" id="PF03942">
    <property type="entry name" value="DTW"/>
    <property type="match status" value="2"/>
</dbReference>
<dbReference type="PANTHER" id="PTHR21392">
    <property type="entry name" value="TRNA-URIDINE AMINOCARBOXYPROPYLTRANSFERASE 2"/>
    <property type="match status" value="1"/>
</dbReference>
<organism evidence="8 9">
    <name type="scientific">Stylosanthes scabra</name>
    <dbReference type="NCBI Taxonomy" id="79078"/>
    <lineage>
        <taxon>Eukaryota</taxon>
        <taxon>Viridiplantae</taxon>
        <taxon>Streptophyta</taxon>
        <taxon>Embryophyta</taxon>
        <taxon>Tracheophyta</taxon>
        <taxon>Spermatophyta</taxon>
        <taxon>Magnoliopsida</taxon>
        <taxon>eudicotyledons</taxon>
        <taxon>Gunneridae</taxon>
        <taxon>Pentapetalae</taxon>
        <taxon>rosids</taxon>
        <taxon>fabids</taxon>
        <taxon>Fabales</taxon>
        <taxon>Fabaceae</taxon>
        <taxon>Papilionoideae</taxon>
        <taxon>50 kb inversion clade</taxon>
        <taxon>dalbergioids sensu lato</taxon>
        <taxon>Dalbergieae</taxon>
        <taxon>Pterocarpus clade</taxon>
        <taxon>Stylosanthes</taxon>
    </lineage>
</organism>
<name>A0ABU6Z3N7_9FABA</name>
<dbReference type="EMBL" id="JASCZI010271870">
    <property type="protein sequence ID" value="MED6216194.1"/>
    <property type="molecule type" value="Genomic_DNA"/>
</dbReference>
<evidence type="ECO:0000259" key="7">
    <source>
        <dbReference type="SMART" id="SM01144"/>
    </source>
</evidence>
<evidence type="ECO:0000313" key="8">
    <source>
        <dbReference type="EMBL" id="MED6216194.1"/>
    </source>
</evidence>
<dbReference type="EC" id="2.5.1.25" evidence="1"/>
<keyword evidence="2" id="KW-0808">Transferase</keyword>
<protein>
    <recommendedName>
        <fullName evidence="1">tRNA-uridine aminocarboxypropyltransferase</fullName>
        <ecNumber evidence="1">2.5.1.25</ecNumber>
    </recommendedName>
</protein>
<sequence>MSFLGTRIQPKTRFNFLFNPPPPSSSSLHSRKLFHRTLIMSSTTTQSNKSKRPLCPSCSKPARTCICSRIRVSGIENSVKVTILHHALETKHPLNSTRIAKLGLKNLTVATVSDVNFGARFVIQLIDPSCCKPGSSVRNVRTNGLFCSQFEEIGGTQKLFREKDCNLVDSSGGKCGLENRVCDDDEVGEILVHSDSDPNCGVYRETQKLFAEKDFNLVDGAEKCGLQSYGALLNGEVKKKCSNISNFDTNYAGRPAITFNIGKYGSISNLSHIWMSDSQCSKLSCFDNVLDHEEACEALSKGFVVKKFQSRKLDSRGIDLEEFEEFEIEVPQGSALLFPSDKAVTVAELEGIGFEVKNLIVLDGTWSKAKRVYSENPWLKILPHLKLEVSKMSLYSDVRHQPKAGYLSTIESIVHALKAFGEENHEDLDRLLETFEAMVGDQRRCKDERLSKTLS</sequence>
<accession>A0ABU6Z3N7</accession>
<evidence type="ECO:0000256" key="4">
    <source>
        <dbReference type="ARBA" id="ARBA00022694"/>
    </source>
</evidence>
<reference evidence="8 9" key="1">
    <citation type="journal article" date="2023" name="Plants (Basel)">
        <title>Bridging the Gap: Combining Genomics and Transcriptomics Approaches to Understand Stylosanthes scabra, an Orphan Legume from the Brazilian Caatinga.</title>
        <authorList>
            <person name="Ferreira-Neto J.R.C."/>
            <person name="da Silva M.D."/>
            <person name="Binneck E."/>
            <person name="de Melo N.F."/>
            <person name="da Silva R.H."/>
            <person name="de Melo A.L.T.M."/>
            <person name="Pandolfi V."/>
            <person name="Bustamante F.O."/>
            <person name="Brasileiro-Vidal A.C."/>
            <person name="Benko-Iseppon A.M."/>
        </authorList>
    </citation>
    <scope>NUCLEOTIDE SEQUENCE [LARGE SCALE GENOMIC DNA]</scope>
    <source>
        <tissue evidence="8">Leaves</tissue>
    </source>
</reference>
<dbReference type="InterPro" id="IPR039262">
    <property type="entry name" value="DTWD2/TAPT"/>
</dbReference>
<evidence type="ECO:0000256" key="2">
    <source>
        <dbReference type="ARBA" id="ARBA00022679"/>
    </source>
</evidence>
<dbReference type="PANTHER" id="PTHR21392:SF0">
    <property type="entry name" value="TRNA-URIDINE AMINOCARBOXYPROPYLTRANSFERASE 2"/>
    <property type="match status" value="1"/>
</dbReference>
<comment type="caution">
    <text evidence="8">The sequence shown here is derived from an EMBL/GenBank/DDBJ whole genome shotgun (WGS) entry which is preliminary data.</text>
</comment>
<evidence type="ECO:0000313" key="9">
    <source>
        <dbReference type="Proteomes" id="UP001341840"/>
    </source>
</evidence>